<evidence type="ECO:0000313" key="1">
    <source>
        <dbReference type="EMBL" id="KAK4305699.1"/>
    </source>
</evidence>
<reference evidence="1" key="1">
    <citation type="submission" date="2023-11" db="EMBL/GenBank/DDBJ databases">
        <title>Genome assemblies of two species of porcelain crab, Petrolisthes cinctipes and Petrolisthes manimaculis (Anomura: Porcellanidae).</title>
        <authorList>
            <person name="Angst P."/>
        </authorList>
    </citation>
    <scope>NUCLEOTIDE SEQUENCE</scope>
    <source>
        <strain evidence="1">PB745_02</strain>
        <tissue evidence="1">Gill</tissue>
    </source>
</reference>
<dbReference type="Proteomes" id="UP001292094">
    <property type="component" value="Unassembled WGS sequence"/>
</dbReference>
<sequence>MYEGHNARKGQYFLLQWVYVFRAALLYEYEKVAPQARMSLTYSIGEVGWEVSGIDCSCMALPIPRTTPHQEEVAVFFRFPLRSSPDLQRFYP</sequence>
<comment type="caution">
    <text evidence="1">The sequence shown here is derived from an EMBL/GenBank/DDBJ whole genome shotgun (WGS) entry which is preliminary data.</text>
</comment>
<name>A0AAE1PDZ0_9EUCA</name>
<protein>
    <submittedName>
        <fullName evidence="1">Uncharacterized protein</fullName>
    </submittedName>
</protein>
<organism evidence="1 3">
    <name type="scientific">Petrolisthes manimaculis</name>
    <dbReference type="NCBI Taxonomy" id="1843537"/>
    <lineage>
        <taxon>Eukaryota</taxon>
        <taxon>Metazoa</taxon>
        <taxon>Ecdysozoa</taxon>
        <taxon>Arthropoda</taxon>
        <taxon>Crustacea</taxon>
        <taxon>Multicrustacea</taxon>
        <taxon>Malacostraca</taxon>
        <taxon>Eumalacostraca</taxon>
        <taxon>Eucarida</taxon>
        <taxon>Decapoda</taxon>
        <taxon>Pleocyemata</taxon>
        <taxon>Anomura</taxon>
        <taxon>Galatheoidea</taxon>
        <taxon>Porcellanidae</taxon>
        <taxon>Petrolisthes</taxon>
    </lineage>
</organism>
<dbReference type="EMBL" id="JAWZYT010002244">
    <property type="protein sequence ID" value="KAK4305699.1"/>
    <property type="molecule type" value="Genomic_DNA"/>
</dbReference>
<gene>
    <name evidence="2" type="ORF">Pmani_016284</name>
    <name evidence="1" type="ORF">Pmani_022425</name>
</gene>
<keyword evidence="3" id="KW-1185">Reference proteome</keyword>
<proteinExistence type="predicted"/>
<dbReference type="EMBL" id="JAWZYT010001428">
    <property type="protein sequence ID" value="KAK4312273.1"/>
    <property type="molecule type" value="Genomic_DNA"/>
</dbReference>
<dbReference type="AlphaFoldDB" id="A0AAE1PDZ0"/>
<evidence type="ECO:0000313" key="2">
    <source>
        <dbReference type="EMBL" id="KAK4312273.1"/>
    </source>
</evidence>
<accession>A0AAE1PDZ0</accession>
<evidence type="ECO:0000313" key="3">
    <source>
        <dbReference type="Proteomes" id="UP001292094"/>
    </source>
</evidence>